<evidence type="ECO:0000313" key="2">
    <source>
        <dbReference type="Proteomes" id="UP000597877"/>
    </source>
</evidence>
<reference evidence="1 2" key="1">
    <citation type="submission" date="2020-08" db="EMBL/GenBank/DDBJ databases">
        <title>Genome public.</title>
        <authorList>
            <person name="Liu C."/>
            <person name="Sun Q."/>
        </authorList>
    </citation>
    <scope>NUCLEOTIDE SEQUENCE [LARGE SCALE GENOMIC DNA]</scope>
    <source>
        <strain evidence="1 2">BX4</strain>
    </source>
</reference>
<comment type="caution">
    <text evidence="1">The sequence shown here is derived from an EMBL/GenBank/DDBJ whole genome shotgun (WGS) entry which is preliminary data.</text>
</comment>
<evidence type="ECO:0000313" key="1">
    <source>
        <dbReference type="EMBL" id="MBC5666869.1"/>
    </source>
</evidence>
<protein>
    <submittedName>
        <fullName evidence="1">Uncharacterized protein</fullName>
    </submittedName>
</protein>
<sequence>MEKQQLKQTKYDSLVTNRTMQLVKAVIPYINNDAGTLIGMLIKFQELQNAARINNNVAIAAMNADKHKGMENMLDDIKDFLDDDNREMLENIMSMMEMMSMDENAMNDFIGSFMGGDFNQTNNN</sequence>
<dbReference type="EMBL" id="JACOOZ010000002">
    <property type="protein sequence ID" value="MBC5666869.1"/>
    <property type="molecule type" value="Genomic_DNA"/>
</dbReference>
<dbReference type="Proteomes" id="UP000597877">
    <property type="component" value="Unassembled WGS sequence"/>
</dbReference>
<accession>A0ABR7EZU8</accession>
<gene>
    <name evidence="1" type="ORF">H8S00_02520</name>
</gene>
<proteinExistence type="predicted"/>
<organism evidence="1 2">
    <name type="scientific">Eubacterium segne</name>
    <dbReference type="NCBI Taxonomy" id="2763045"/>
    <lineage>
        <taxon>Bacteria</taxon>
        <taxon>Bacillati</taxon>
        <taxon>Bacillota</taxon>
        <taxon>Clostridia</taxon>
        <taxon>Eubacteriales</taxon>
        <taxon>Eubacteriaceae</taxon>
        <taxon>Eubacterium</taxon>
    </lineage>
</organism>
<dbReference type="RefSeq" id="WP_118588447.1">
    <property type="nucleotide sequence ID" value="NZ_JACOOZ010000002.1"/>
</dbReference>
<name>A0ABR7EZU8_9FIRM</name>
<keyword evidence="2" id="KW-1185">Reference proteome</keyword>